<feature type="transmembrane region" description="Helical" evidence="5">
    <location>
        <begin position="194"/>
        <end position="215"/>
    </location>
</feature>
<evidence type="ECO:0000256" key="4">
    <source>
        <dbReference type="ARBA" id="ARBA00023136"/>
    </source>
</evidence>
<feature type="transmembrane region" description="Helical" evidence="5">
    <location>
        <begin position="63"/>
        <end position="83"/>
    </location>
</feature>
<comment type="subcellular location">
    <subcellularLocation>
        <location evidence="1">Membrane</location>
        <topology evidence="1">Multi-pass membrane protein</topology>
    </subcellularLocation>
</comment>
<name>A0A1J5FNJ8_9BACT</name>
<feature type="transmembrane region" description="Helical" evidence="5">
    <location>
        <begin position="167"/>
        <end position="188"/>
    </location>
</feature>
<feature type="transmembrane region" description="Helical" evidence="5">
    <location>
        <begin position="227"/>
        <end position="245"/>
    </location>
</feature>
<comment type="caution">
    <text evidence="6">The sequence shown here is derived from an EMBL/GenBank/DDBJ whole genome shotgun (WGS) entry which is preliminary data.</text>
</comment>
<feature type="transmembrane region" description="Helical" evidence="5">
    <location>
        <begin position="6"/>
        <end position="28"/>
    </location>
</feature>
<keyword evidence="4 5" id="KW-0472">Membrane</keyword>
<evidence type="ECO:0000256" key="1">
    <source>
        <dbReference type="ARBA" id="ARBA00004141"/>
    </source>
</evidence>
<keyword evidence="3 5" id="KW-1133">Transmembrane helix</keyword>
<evidence type="ECO:0000313" key="7">
    <source>
        <dbReference type="Proteomes" id="UP000183922"/>
    </source>
</evidence>
<dbReference type="Proteomes" id="UP000183922">
    <property type="component" value="Unassembled WGS sequence"/>
</dbReference>
<organism evidence="6 7">
    <name type="scientific">Candidatus Kuenenbacteria bacterium CG2_30_39_24</name>
    <dbReference type="NCBI Taxonomy" id="1805236"/>
    <lineage>
        <taxon>Bacteria</taxon>
        <taxon>Candidatus Kueneniibacteriota</taxon>
    </lineage>
</organism>
<dbReference type="GO" id="GO:0016020">
    <property type="term" value="C:membrane"/>
    <property type="evidence" value="ECO:0007669"/>
    <property type="project" value="UniProtKB-SubCell"/>
</dbReference>
<dbReference type="AlphaFoldDB" id="A0A1J5FNJ8"/>
<dbReference type="Pfam" id="PF02535">
    <property type="entry name" value="Zip"/>
    <property type="match status" value="2"/>
</dbReference>
<dbReference type="EMBL" id="MNYR01000011">
    <property type="protein sequence ID" value="OIP56600.1"/>
    <property type="molecule type" value="Genomic_DNA"/>
</dbReference>
<evidence type="ECO:0000256" key="3">
    <source>
        <dbReference type="ARBA" id="ARBA00022989"/>
    </source>
</evidence>
<protein>
    <recommendedName>
        <fullName evidence="8">ZIP family metal transporter</fullName>
    </recommendedName>
</protein>
<proteinExistence type="predicted"/>
<evidence type="ECO:0000256" key="2">
    <source>
        <dbReference type="ARBA" id="ARBA00022692"/>
    </source>
</evidence>
<evidence type="ECO:0008006" key="8">
    <source>
        <dbReference type="Google" id="ProtNLM"/>
    </source>
</evidence>
<feature type="transmembrane region" description="Helical" evidence="5">
    <location>
        <begin position="35"/>
        <end position="57"/>
    </location>
</feature>
<accession>A0A1J5FNJ8</accession>
<dbReference type="PANTHER" id="PTHR16950">
    <property type="entry name" value="ZINC TRANSPORTER SLC39A7 HISTIDINE-RICH MEMBRANE PROTEIN KE4"/>
    <property type="match status" value="1"/>
</dbReference>
<dbReference type="InterPro" id="IPR003689">
    <property type="entry name" value="ZIP"/>
</dbReference>
<dbReference type="STRING" id="1805236.AUK13_00670"/>
<dbReference type="PANTHER" id="PTHR16950:SF16">
    <property type="entry name" value="ZINC TRANSPORTER ZIP13"/>
    <property type="match status" value="1"/>
</dbReference>
<keyword evidence="2 5" id="KW-0812">Transmembrane</keyword>
<evidence type="ECO:0000313" key="6">
    <source>
        <dbReference type="EMBL" id="OIP56600.1"/>
    </source>
</evidence>
<dbReference type="GO" id="GO:0046873">
    <property type="term" value="F:metal ion transmembrane transporter activity"/>
    <property type="evidence" value="ECO:0007669"/>
    <property type="project" value="InterPro"/>
</dbReference>
<reference evidence="6 7" key="1">
    <citation type="journal article" date="2016" name="Environ. Microbiol.">
        <title>Genomic resolution of a cold subsurface aquifer community provides metabolic insights for novel microbes adapted to high CO concentrations.</title>
        <authorList>
            <person name="Probst A.J."/>
            <person name="Castelle C.J."/>
            <person name="Singh A."/>
            <person name="Brown C.T."/>
            <person name="Anantharaman K."/>
            <person name="Sharon I."/>
            <person name="Hug L.A."/>
            <person name="Burstein D."/>
            <person name="Emerson J.B."/>
            <person name="Thomas B.C."/>
            <person name="Banfield J.F."/>
        </authorList>
    </citation>
    <scope>NUCLEOTIDE SEQUENCE [LARGE SCALE GENOMIC DNA]</scope>
    <source>
        <strain evidence="6">CG2_30_39_24</strain>
    </source>
</reference>
<evidence type="ECO:0000256" key="5">
    <source>
        <dbReference type="SAM" id="Phobius"/>
    </source>
</evidence>
<gene>
    <name evidence="6" type="ORF">AUK13_00670</name>
</gene>
<sequence>MTPLLQAIFSALAISLISFVGIVTLAIREKTLNKILYLFVSFSTGALLGSAFFHLLPEALKHFADPLLVFQCTLISLSLFFIMERILRWHHCHEPGCEIHKRHLGYLNLIGDGIHNLLDGLIIFSAFYTSPALGLPVLISLALHEIPQEIGDYGVLLYAGFKKSQALFYNFISALSAVVGVIIGYLLINQMSNLNNFILPFAAGGFIYIAASDLIPELHKETNLKKSLISFIFFISALVLMLLIVHD</sequence>